<dbReference type="CDD" id="cd17536">
    <property type="entry name" value="REC_YesN-like"/>
    <property type="match status" value="1"/>
</dbReference>
<keyword evidence="12" id="KW-1185">Reference proteome</keyword>
<evidence type="ECO:0000256" key="7">
    <source>
        <dbReference type="ARBA" id="ARBA00023163"/>
    </source>
</evidence>
<dbReference type="PRINTS" id="PR00032">
    <property type="entry name" value="HTHARAC"/>
</dbReference>
<evidence type="ECO:0000256" key="8">
    <source>
        <dbReference type="PROSITE-ProRule" id="PRU00169"/>
    </source>
</evidence>
<protein>
    <submittedName>
        <fullName evidence="11">Response regulator</fullName>
    </submittedName>
</protein>
<dbReference type="PROSITE" id="PS00041">
    <property type="entry name" value="HTH_ARAC_FAMILY_1"/>
    <property type="match status" value="1"/>
</dbReference>
<dbReference type="GO" id="GO:0003700">
    <property type="term" value="F:DNA-binding transcription factor activity"/>
    <property type="evidence" value="ECO:0007669"/>
    <property type="project" value="InterPro"/>
</dbReference>
<evidence type="ECO:0000259" key="10">
    <source>
        <dbReference type="PROSITE" id="PS50110"/>
    </source>
</evidence>
<keyword evidence="4" id="KW-0902">Two-component regulatory system</keyword>
<evidence type="ECO:0000256" key="6">
    <source>
        <dbReference type="ARBA" id="ARBA00023125"/>
    </source>
</evidence>
<dbReference type="InterPro" id="IPR051552">
    <property type="entry name" value="HptR"/>
</dbReference>
<dbReference type="Proteomes" id="UP000282076">
    <property type="component" value="Unassembled WGS sequence"/>
</dbReference>
<evidence type="ECO:0000259" key="9">
    <source>
        <dbReference type="PROSITE" id="PS01124"/>
    </source>
</evidence>
<dbReference type="SMART" id="SM00342">
    <property type="entry name" value="HTH_ARAC"/>
    <property type="match status" value="1"/>
</dbReference>
<dbReference type="InterPro" id="IPR001789">
    <property type="entry name" value="Sig_transdc_resp-reg_receiver"/>
</dbReference>
<evidence type="ECO:0000313" key="12">
    <source>
        <dbReference type="Proteomes" id="UP000282076"/>
    </source>
</evidence>
<keyword evidence="3 8" id="KW-0597">Phosphoprotein</keyword>
<name>A0A494XLD8_9BACL</name>
<dbReference type="EMBL" id="RBZM01000009">
    <property type="protein sequence ID" value="RKP48874.1"/>
    <property type="molecule type" value="Genomic_DNA"/>
</dbReference>
<proteinExistence type="predicted"/>
<dbReference type="Pfam" id="PF00072">
    <property type="entry name" value="Response_reg"/>
    <property type="match status" value="1"/>
</dbReference>
<keyword evidence="7" id="KW-0804">Transcription</keyword>
<comment type="subcellular location">
    <subcellularLocation>
        <location evidence="1">Cytoplasm</location>
    </subcellularLocation>
</comment>
<evidence type="ECO:0000256" key="1">
    <source>
        <dbReference type="ARBA" id="ARBA00004496"/>
    </source>
</evidence>
<evidence type="ECO:0000256" key="3">
    <source>
        <dbReference type="ARBA" id="ARBA00022553"/>
    </source>
</evidence>
<dbReference type="Gene3D" id="3.40.50.2300">
    <property type="match status" value="1"/>
</dbReference>
<accession>A0A494XLD8</accession>
<dbReference type="SMART" id="SM00448">
    <property type="entry name" value="REC"/>
    <property type="match status" value="1"/>
</dbReference>
<evidence type="ECO:0000256" key="4">
    <source>
        <dbReference type="ARBA" id="ARBA00023012"/>
    </source>
</evidence>
<dbReference type="SUPFAM" id="SSF52172">
    <property type="entry name" value="CheY-like"/>
    <property type="match status" value="1"/>
</dbReference>
<dbReference type="Pfam" id="PF12833">
    <property type="entry name" value="HTH_18"/>
    <property type="match status" value="1"/>
</dbReference>
<feature type="domain" description="HTH araC/xylS-type" evidence="9">
    <location>
        <begin position="464"/>
        <end position="561"/>
    </location>
</feature>
<dbReference type="PROSITE" id="PS50110">
    <property type="entry name" value="RESPONSE_REGULATORY"/>
    <property type="match status" value="1"/>
</dbReference>
<dbReference type="GO" id="GO:0000160">
    <property type="term" value="P:phosphorelay signal transduction system"/>
    <property type="evidence" value="ECO:0007669"/>
    <property type="project" value="UniProtKB-KW"/>
</dbReference>
<dbReference type="InterPro" id="IPR011006">
    <property type="entry name" value="CheY-like_superfamily"/>
</dbReference>
<dbReference type="Gene3D" id="1.10.10.60">
    <property type="entry name" value="Homeodomain-like"/>
    <property type="match status" value="2"/>
</dbReference>
<evidence type="ECO:0000256" key="5">
    <source>
        <dbReference type="ARBA" id="ARBA00023015"/>
    </source>
</evidence>
<feature type="modified residue" description="4-aspartylphosphate" evidence="8">
    <location>
        <position position="79"/>
    </location>
</feature>
<dbReference type="InterPro" id="IPR018060">
    <property type="entry name" value="HTH_AraC"/>
</dbReference>
<gene>
    <name evidence="11" type="ORF">D7Z26_21110</name>
</gene>
<dbReference type="InterPro" id="IPR018062">
    <property type="entry name" value="HTH_AraC-typ_CS"/>
</dbReference>
<dbReference type="GO" id="GO:0005737">
    <property type="term" value="C:cytoplasm"/>
    <property type="evidence" value="ECO:0007669"/>
    <property type="project" value="UniProtKB-SubCell"/>
</dbReference>
<dbReference type="SUPFAM" id="SSF46689">
    <property type="entry name" value="Homeodomain-like"/>
    <property type="match status" value="1"/>
</dbReference>
<dbReference type="AlphaFoldDB" id="A0A494XLD8"/>
<sequence>MRGAHLEIRNEFGDEAIRRSGGIAVYEILIVDDHTHLVDSLAIGLPWERMGITAVHKAYSGEEALELLGYHAIDIVVTDIQMNGMSGLELISHINEKWNNIKSVILTGHDEFQYAKEALQKQVSDYLLKPVSNGELEQTLRGLIADMEQEGEQLINQQKISYLFRESMPKLKESLFHDLLSGKNIPLSVVKDKIRLYELPFCLEEPTILICLRVEEDYSHTDLYSVSLLEYAMFNIAEEVFSKSFHVWHCKDPYDYLIFLVQPLKTSNDTGKETAADVEILARLAQHQIKLYLKTKVSIVVSREGLFPQELTAMYHSALSTYSDFIGYQTESFLNVVQEKEFEEIRLLADLYAAPTLMQLIEVEQWGAFEQKLSRIFEELDGQGNNTNEYGFEIYVALLQAYSYFVHKKGKRMFEVFGRDIDKMLKADASWSAEPLREWAFGSFRQLKAYSDSRSDNLRLDLMERVYRFVGEHLKDVTLQSVADYVHLHPVYISNLFKQESGENFSGYVLRLRMDKALQLLRDKEMKINQIALEVGYQKPQYFIKLFKTQFGVTPQEYKNSL</sequence>
<evidence type="ECO:0000313" key="11">
    <source>
        <dbReference type="EMBL" id="RKP48874.1"/>
    </source>
</evidence>
<evidence type="ECO:0000256" key="2">
    <source>
        <dbReference type="ARBA" id="ARBA00022490"/>
    </source>
</evidence>
<dbReference type="PROSITE" id="PS01124">
    <property type="entry name" value="HTH_ARAC_FAMILY_2"/>
    <property type="match status" value="1"/>
</dbReference>
<feature type="domain" description="Response regulatory" evidence="10">
    <location>
        <begin position="27"/>
        <end position="144"/>
    </location>
</feature>
<dbReference type="PANTHER" id="PTHR42713">
    <property type="entry name" value="HISTIDINE KINASE-RELATED"/>
    <property type="match status" value="1"/>
</dbReference>
<dbReference type="GO" id="GO:0043565">
    <property type="term" value="F:sequence-specific DNA binding"/>
    <property type="evidence" value="ECO:0007669"/>
    <property type="project" value="InterPro"/>
</dbReference>
<dbReference type="InterPro" id="IPR009057">
    <property type="entry name" value="Homeodomain-like_sf"/>
</dbReference>
<keyword evidence="6" id="KW-0238">DNA-binding</keyword>
<organism evidence="11 12">
    <name type="scientific">Cohnella endophytica</name>
    <dbReference type="NCBI Taxonomy" id="2419778"/>
    <lineage>
        <taxon>Bacteria</taxon>
        <taxon>Bacillati</taxon>
        <taxon>Bacillota</taxon>
        <taxon>Bacilli</taxon>
        <taxon>Bacillales</taxon>
        <taxon>Paenibacillaceae</taxon>
        <taxon>Cohnella</taxon>
    </lineage>
</organism>
<keyword evidence="2" id="KW-0963">Cytoplasm</keyword>
<keyword evidence="5" id="KW-0805">Transcription regulation</keyword>
<comment type="caution">
    <text evidence="11">The sequence shown here is derived from an EMBL/GenBank/DDBJ whole genome shotgun (WGS) entry which is preliminary data.</text>
</comment>
<dbReference type="PANTHER" id="PTHR42713:SF3">
    <property type="entry name" value="TRANSCRIPTIONAL REGULATORY PROTEIN HPTR"/>
    <property type="match status" value="1"/>
</dbReference>
<dbReference type="InterPro" id="IPR020449">
    <property type="entry name" value="Tscrpt_reg_AraC-type_HTH"/>
</dbReference>
<reference evidence="11 12" key="1">
    <citation type="submission" date="2018-10" db="EMBL/GenBank/DDBJ databases">
        <title>Cohnella sp. M2MS4P-1, whole genome shotgun sequence.</title>
        <authorList>
            <person name="Tuo L."/>
        </authorList>
    </citation>
    <scope>NUCLEOTIDE SEQUENCE [LARGE SCALE GENOMIC DNA]</scope>
    <source>
        <strain evidence="11 12">M2MS4P-1</strain>
    </source>
</reference>